<dbReference type="Pfam" id="PF13524">
    <property type="entry name" value="Glyco_trans_1_2"/>
    <property type="match status" value="1"/>
</dbReference>
<feature type="non-terminal residue" evidence="2">
    <location>
        <position position="1"/>
    </location>
</feature>
<dbReference type="AlphaFoldDB" id="A0A6J4N2U2"/>
<evidence type="ECO:0000259" key="1">
    <source>
        <dbReference type="Pfam" id="PF13524"/>
    </source>
</evidence>
<dbReference type="EMBL" id="CADCUQ010000030">
    <property type="protein sequence ID" value="CAA9373399.1"/>
    <property type="molecule type" value="Genomic_DNA"/>
</dbReference>
<evidence type="ECO:0000313" key="2">
    <source>
        <dbReference type="EMBL" id="CAA9373399.1"/>
    </source>
</evidence>
<protein>
    <submittedName>
        <fullName evidence="2">Spore_germination_protein_CgeB</fullName>
    </submittedName>
</protein>
<dbReference type="InterPro" id="IPR055259">
    <property type="entry name" value="YkvP/CgeB_Glyco_trans-like"/>
</dbReference>
<reference evidence="2" key="1">
    <citation type="submission" date="2020-02" db="EMBL/GenBank/DDBJ databases">
        <authorList>
            <person name="Meier V. D."/>
        </authorList>
    </citation>
    <scope>NUCLEOTIDE SEQUENCE</scope>
    <source>
        <strain evidence="2">AVDCRST_MAG64</strain>
    </source>
</reference>
<dbReference type="Gene3D" id="3.40.50.2000">
    <property type="entry name" value="Glycogen Phosphorylase B"/>
    <property type="match status" value="1"/>
</dbReference>
<organism evidence="2">
    <name type="scientific">uncultured Phycisphaerae bacterium</name>
    <dbReference type="NCBI Taxonomy" id="904963"/>
    <lineage>
        <taxon>Bacteria</taxon>
        <taxon>Pseudomonadati</taxon>
        <taxon>Planctomycetota</taxon>
        <taxon>Phycisphaerae</taxon>
        <taxon>environmental samples</taxon>
    </lineage>
</organism>
<sequence>RSRRAMRIAFYGSSLLSSYWNGAATYYRGLLRDLAPRGHSVTFYEPDAFDRQRHRDIEPPPWAAVRVYPATEAGLRSVVAEAAAADVVVKASGVGVFDRELLEGVVSASRPEAIRVFWDVDAPATLSELRAAADHPLRRALPSLDLVLTYGGGPPVVEAYEGFGARRCVPIYNALDPETHHPVPAEGRFAADLSFLGNRLPDREARVEEFFLDPAARLPGRRFLIGGNGWDGKAMPANVRHLGHVYTRDHNAFNTSSLAVLNIARDSMAAVGYSPATRVFEAAGAGACLVTDAWTGLELFLKEGEEVLVARDGADVAAHLAALTSERARAIGEAGRARILREHTYARRGAEVDALLRDEAARKRRANLAKGAA</sequence>
<name>A0A6J4N2U2_9BACT</name>
<feature type="domain" description="Spore protein YkvP/CgeB glycosyl transferase-like" evidence="1">
    <location>
        <begin position="209"/>
        <end position="351"/>
    </location>
</feature>
<proteinExistence type="predicted"/>
<dbReference type="SUPFAM" id="SSF53756">
    <property type="entry name" value="UDP-Glycosyltransferase/glycogen phosphorylase"/>
    <property type="match status" value="1"/>
</dbReference>
<gene>
    <name evidence="2" type="ORF">AVDCRST_MAG64-108</name>
</gene>
<accession>A0A6J4N2U2</accession>